<name>A0A1D7YNY8_9ACTN</name>
<dbReference type="AlphaFoldDB" id="A0A1D7YNY8"/>
<evidence type="ECO:0008006" key="3">
    <source>
        <dbReference type="Google" id="ProtNLM"/>
    </source>
</evidence>
<evidence type="ECO:0000313" key="2">
    <source>
        <dbReference type="Proteomes" id="UP000094960"/>
    </source>
</evidence>
<dbReference type="InterPro" id="IPR021246">
    <property type="entry name" value="DUF2797"/>
</dbReference>
<evidence type="ECO:0000313" key="1">
    <source>
        <dbReference type="EMBL" id="AOR37234.1"/>
    </source>
</evidence>
<protein>
    <recommendedName>
        <fullName evidence="3">DUF2797 domain-containing protein</fullName>
    </recommendedName>
</protein>
<keyword evidence="2" id="KW-1185">Reference proteome</keyword>
<dbReference type="EMBL" id="CP017248">
    <property type="protein sequence ID" value="AOR37234.1"/>
    <property type="molecule type" value="Genomic_DNA"/>
</dbReference>
<reference evidence="2" key="1">
    <citation type="submission" date="2016-09" db="EMBL/GenBank/DDBJ databases">
        <title>Streptomyces puniciscabiei strain:TW1S1 Genome sequencing and assembly.</title>
        <authorList>
            <person name="Kim M.-K."/>
            <person name="Kim S.B."/>
        </authorList>
    </citation>
    <scope>NUCLEOTIDE SEQUENCE [LARGE SCALE GENOMIC DNA]</scope>
    <source>
        <strain evidence="2">TW1S1</strain>
    </source>
</reference>
<dbReference type="Proteomes" id="UP000094960">
    <property type="component" value="Chromosome"/>
</dbReference>
<dbReference type="KEGG" id="spun:BFF78_21885"/>
<accession>A0A1D7YNY8</accession>
<dbReference type="Pfam" id="PF10977">
    <property type="entry name" value="DUF2797"/>
    <property type="match status" value="1"/>
</dbReference>
<sequence length="235" mass="24887">MRAVVPGRSTGARCEECARLDRAHSVAADTVADDPRPYRVYLAWFGPGMVKVGITAVERGSARLLEQGAVCFSWLGTGPLMAARRTEELLRAALQVPDRIPYAEKRAVRSALPETAAERAAQVRDLHARAVALAGWPESLRPEACEVSDHVGVFGLGTAPAAVGEVVELVPGGGVSGELVAAAGPDLHLAVAGRGVVVLDTRLMSGWQMVPVADSRTSGLTFPVREFTRPQEGLF</sequence>
<proteinExistence type="predicted"/>
<organism evidence="1 2">
    <name type="scientific">Streptomyces fodineus</name>
    <dbReference type="NCBI Taxonomy" id="1904616"/>
    <lineage>
        <taxon>Bacteria</taxon>
        <taxon>Bacillati</taxon>
        <taxon>Actinomycetota</taxon>
        <taxon>Actinomycetes</taxon>
        <taxon>Kitasatosporales</taxon>
        <taxon>Streptomycetaceae</taxon>
        <taxon>Streptomyces</taxon>
    </lineage>
</organism>
<gene>
    <name evidence="1" type="ORF">BFF78_21885</name>
</gene>